<dbReference type="PANTHER" id="PTHR23081:SF36">
    <property type="entry name" value="RNA POLYMERASE II SUBUNIT A C-TERMINAL DOMAIN PHOSPHATASE"/>
    <property type="match status" value="1"/>
</dbReference>
<dbReference type="CDD" id="cd07521">
    <property type="entry name" value="HAD_FCP1-like"/>
    <property type="match status" value="1"/>
</dbReference>
<evidence type="ECO:0000259" key="9">
    <source>
        <dbReference type="PROSITE" id="PS50969"/>
    </source>
</evidence>
<dbReference type="InterPro" id="IPR001357">
    <property type="entry name" value="BRCT_dom"/>
</dbReference>
<evidence type="ECO:0000313" key="10">
    <source>
        <dbReference type="EMBL" id="KXS17356.1"/>
    </source>
</evidence>
<feature type="region of interest" description="Disordered" evidence="7">
    <location>
        <begin position="650"/>
        <end position="680"/>
    </location>
</feature>
<evidence type="ECO:0000313" key="11">
    <source>
        <dbReference type="Proteomes" id="UP000070544"/>
    </source>
</evidence>
<dbReference type="SMART" id="SM00577">
    <property type="entry name" value="CPDc"/>
    <property type="match status" value="1"/>
</dbReference>
<dbReference type="Gene3D" id="2.40.50.100">
    <property type="match status" value="1"/>
</dbReference>
<comment type="catalytic activity">
    <reaction evidence="5 6">
        <text>O-phospho-L-threonyl-[protein] + H2O = L-threonyl-[protein] + phosphate</text>
        <dbReference type="Rhea" id="RHEA:47004"/>
        <dbReference type="Rhea" id="RHEA-COMP:11060"/>
        <dbReference type="Rhea" id="RHEA-COMP:11605"/>
        <dbReference type="ChEBI" id="CHEBI:15377"/>
        <dbReference type="ChEBI" id="CHEBI:30013"/>
        <dbReference type="ChEBI" id="CHEBI:43474"/>
        <dbReference type="ChEBI" id="CHEBI:61977"/>
        <dbReference type="EC" id="3.1.3.16"/>
    </reaction>
</comment>
<dbReference type="PROSITE" id="PS50969">
    <property type="entry name" value="FCP1"/>
    <property type="match status" value="1"/>
</dbReference>
<dbReference type="EC" id="3.1.3.16" evidence="6"/>
<feature type="compositionally biased region" description="Basic and acidic residues" evidence="7">
    <location>
        <begin position="363"/>
        <end position="384"/>
    </location>
</feature>
<feature type="region of interest" description="Disordered" evidence="7">
    <location>
        <begin position="781"/>
        <end position="866"/>
    </location>
</feature>
<keyword evidence="11" id="KW-1185">Reference proteome</keyword>
<evidence type="ECO:0000256" key="7">
    <source>
        <dbReference type="SAM" id="MobiDB-lite"/>
    </source>
</evidence>
<feature type="compositionally biased region" description="Polar residues" evidence="7">
    <location>
        <begin position="416"/>
        <end position="434"/>
    </location>
</feature>
<evidence type="ECO:0000256" key="6">
    <source>
        <dbReference type="RuleBase" id="RU366066"/>
    </source>
</evidence>
<dbReference type="OrthoDB" id="10249888at2759"/>
<evidence type="ECO:0000256" key="1">
    <source>
        <dbReference type="ARBA" id="ARBA00004123"/>
    </source>
</evidence>
<evidence type="ECO:0000259" key="8">
    <source>
        <dbReference type="PROSITE" id="PS50172"/>
    </source>
</evidence>
<dbReference type="AlphaFoldDB" id="A0A139AKR0"/>
<feature type="region of interest" description="Disordered" evidence="7">
    <location>
        <begin position="319"/>
        <end position="449"/>
    </location>
</feature>
<dbReference type="STRING" id="1344416.A0A139AKR0"/>
<feature type="compositionally biased region" description="Polar residues" evidence="7">
    <location>
        <begin position="788"/>
        <end position="817"/>
    </location>
</feature>
<evidence type="ECO:0000256" key="2">
    <source>
        <dbReference type="ARBA" id="ARBA00022801"/>
    </source>
</evidence>
<feature type="compositionally biased region" description="Acidic residues" evidence="7">
    <location>
        <begin position="350"/>
        <end position="362"/>
    </location>
</feature>
<feature type="compositionally biased region" description="Basic and acidic residues" evidence="7">
    <location>
        <begin position="567"/>
        <end position="576"/>
    </location>
</feature>
<dbReference type="InterPro" id="IPR036412">
    <property type="entry name" value="HAD-like_sf"/>
</dbReference>
<dbReference type="InterPro" id="IPR039189">
    <property type="entry name" value="Fcp1"/>
</dbReference>
<comment type="subcellular location">
    <subcellularLocation>
        <location evidence="1 6">Nucleus</location>
    </subcellularLocation>
</comment>
<feature type="region of interest" description="Disordered" evidence="7">
    <location>
        <begin position="701"/>
        <end position="769"/>
    </location>
</feature>
<dbReference type="Proteomes" id="UP000070544">
    <property type="component" value="Unassembled WGS sequence"/>
</dbReference>
<comment type="catalytic activity">
    <reaction evidence="4 6">
        <text>O-phospho-L-seryl-[protein] + H2O = L-seryl-[protein] + phosphate</text>
        <dbReference type="Rhea" id="RHEA:20629"/>
        <dbReference type="Rhea" id="RHEA-COMP:9863"/>
        <dbReference type="Rhea" id="RHEA-COMP:11604"/>
        <dbReference type="ChEBI" id="CHEBI:15377"/>
        <dbReference type="ChEBI" id="CHEBI:29999"/>
        <dbReference type="ChEBI" id="CHEBI:43474"/>
        <dbReference type="ChEBI" id="CHEBI:83421"/>
        <dbReference type="EC" id="3.1.3.16"/>
    </reaction>
</comment>
<gene>
    <name evidence="10" type="ORF">M427DRAFT_153866</name>
</gene>
<feature type="compositionally biased region" description="Acidic residues" evidence="7">
    <location>
        <begin position="701"/>
        <end position="712"/>
    </location>
</feature>
<dbReference type="OMA" id="ACTHEVQ"/>
<evidence type="ECO:0000256" key="4">
    <source>
        <dbReference type="ARBA" id="ARBA00047761"/>
    </source>
</evidence>
<organism evidence="10 11">
    <name type="scientific">Gonapodya prolifera (strain JEL478)</name>
    <name type="common">Monoblepharis prolifera</name>
    <dbReference type="NCBI Taxonomy" id="1344416"/>
    <lineage>
        <taxon>Eukaryota</taxon>
        <taxon>Fungi</taxon>
        <taxon>Fungi incertae sedis</taxon>
        <taxon>Chytridiomycota</taxon>
        <taxon>Chytridiomycota incertae sedis</taxon>
        <taxon>Monoblepharidomycetes</taxon>
        <taxon>Monoblepharidales</taxon>
        <taxon>Gonapodyaceae</taxon>
        <taxon>Gonapodya</taxon>
    </lineage>
</organism>
<feature type="domain" description="FCP1 homology" evidence="9">
    <location>
        <begin position="150"/>
        <end position="321"/>
    </location>
</feature>
<reference evidence="10 11" key="1">
    <citation type="journal article" date="2015" name="Genome Biol. Evol.">
        <title>Phylogenomic analyses indicate that early fungi evolved digesting cell walls of algal ancestors of land plants.</title>
        <authorList>
            <person name="Chang Y."/>
            <person name="Wang S."/>
            <person name="Sekimoto S."/>
            <person name="Aerts A.L."/>
            <person name="Choi C."/>
            <person name="Clum A."/>
            <person name="LaButti K.M."/>
            <person name="Lindquist E.A."/>
            <person name="Yee Ngan C."/>
            <person name="Ohm R.A."/>
            <person name="Salamov A.A."/>
            <person name="Grigoriev I.V."/>
            <person name="Spatafora J.W."/>
            <person name="Berbee M.L."/>
        </authorList>
    </citation>
    <scope>NUCLEOTIDE SEQUENCE [LARGE SCALE GENOMIC DNA]</scope>
    <source>
        <strain evidence="10 11">JEL478</strain>
    </source>
</reference>
<feature type="compositionally biased region" description="Basic and acidic residues" evidence="7">
    <location>
        <begin position="730"/>
        <end position="754"/>
    </location>
</feature>
<name>A0A139AKR0_GONPJ</name>
<evidence type="ECO:0000256" key="5">
    <source>
        <dbReference type="ARBA" id="ARBA00048336"/>
    </source>
</evidence>
<dbReference type="SUPFAM" id="SSF56784">
    <property type="entry name" value="HAD-like"/>
    <property type="match status" value="1"/>
</dbReference>
<dbReference type="NCBIfam" id="TIGR02250">
    <property type="entry name" value="FCP1_euk"/>
    <property type="match status" value="1"/>
</dbReference>
<feature type="compositionally biased region" description="Low complexity" evidence="7">
    <location>
        <begin position="655"/>
        <end position="665"/>
    </location>
</feature>
<feature type="region of interest" description="Disordered" evidence="7">
    <location>
        <begin position="567"/>
        <end position="587"/>
    </location>
</feature>
<evidence type="ECO:0000256" key="3">
    <source>
        <dbReference type="ARBA" id="ARBA00023242"/>
    </source>
</evidence>
<proteinExistence type="predicted"/>
<keyword evidence="2 6" id="KW-0378">Hydrolase</keyword>
<sequence length="886" mass="98141">METRRELFLPARHSPAMISRVLARAGQQVKPGQALFVYRRRGHNADEDGDDGVREEYQAPCEGVFDEIGVLEGERVDAKRCLAVIVEPCGHPTVFAGMCAVCGKDLETVFNRQTAAPPSATIAVDHNVVNLRVTKAEALRLERETTDRLLRSRKLSLVLDLDQTIIHATVDPTVDEWMRDPSNPNFPVLQGVHRFVLPDHPTVYYVKFRPNLQLFLEHISKLYELHIYTMGTRAYANEIAQKIDPEGVFFGERVLSRDESGSFTAKSLLRLFPFDQSMVAIVDDRADVWGWSQNLVKVRPYEFFLGIGDINSAVYEAAKKERPKTPRPAFTTLPPPSALIDPIPGLTLPDSEDADETEDTPEEKEQLLRRLSDAQAHNLEELASKRPLSSMMEMEDEDDLYKDRAGVAPSGDMVPDTTSPAPMQSETFSQSAKSAPTPPSPFHPPRRPVLRDDDSSLLHILEILTRLHTSFYEAYDRHVLTNPSTSSRRAGAKHVEPSPAPFADVRVILPAMRYHVLTGMTMAFSSLVPLGTDPKLNDFWRLADWFGGRVMDGLEYEVEEADVYEDGREPAGEIRSRSLGPGGDGSGVKRKMKVDCLVAGKKGTVKVADANAMGVPVVTKEWLLDSVYMYSRKSLRAYLLEPSEEIDERLDPAELSPRPLPLSLLPSPPVQDPDDGILASPTEHLFDNLRKEDWAEMDAEVDAELDSDDDDESILKDEDDRPSTSPGTKRPRDDDASVGESPRKGEYKRLKGSDKAPISSKVEAKGKMSGALKGWGFLSDLDKRATSGKGSDTTALQDVNSPSNESSDSVDMDTGSSEVGLRADNNRSNLSARTPRTDDSVSTSDTDTLSRFRGRSKKSALGQNAGQWETDSLDDFADMLEAELDD</sequence>
<feature type="compositionally biased region" description="Low complexity" evidence="7">
    <location>
        <begin position="840"/>
        <end position="849"/>
    </location>
</feature>
<dbReference type="Gene3D" id="3.40.50.1000">
    <property type="entry name" value="HAD superfamily/HAD-like"/>
    <property type="match status" value="1"/>
</dbReference>
<feature type="domain" description="BRCT" evidence="8">
    <location>
        <begin position="512"/>
        <end position="640"/>
    </location>
</feature>
<dbReference type="PANTHER" id="PTHR23081">
    <property type="entry name" value="RNA POLYMERASE II CTD PHOSPHATASE"/>
    <property type="match status" value="1"/>
</dbReference>
<dbReference type="EMBL" id="KQ965747">
    <property type="protein sequence ID" value="KXS17356.1"/>
    <property type="molecule type" value="Genomic_DNA"/>
</dbReference>
<dbReference type="GO" id="GO:0008420">
    <property type="term" value="F:RNA polymerase II CTD heptapeptide repeat phosphatase activity"/>
    <property type="evidence" value="ECO:0007669"/>
    <property type="project" value="UniProtKB-UniRule"/>
</dbReference>
<dbReference type="InterPro" id="IPR004274">
    <property type="entry name" value="FCP1_dom"/>
</dbReference>
<dbReference type="InterPro" id="IPR023214">
    <property type="entry name" value="HAD_sf"/>
</dbReference>
<dbReference type="InterPro" id="IPR011947">
    <property type="entry name" value="FCP1_euk"/>
</dbReference>
<dbReference type="GO" id="GO:0005634">
    <property type="term" value="C:nucleus"/>
    <property type="evidence" value="ECO:0007669"/>
    <property type="project" value="UniProtKB-SubCell"/>
</dbReference>
<dbReference type="InterPro" id="IPR036420">
    <property type="entry name" value="BRCT_dom_sf"/>
</dbReference>
<feature type="compositionally biased region" description="Basic and acidic residues" evidence="7">
    <location>
        <begin position="713"/>
        <end position="722"/>
    </location>
</feature>
<dbReference type="Gene3D" id="3.40.50.10190">
    <property type="entry name" value="BRCT domain"/>
    <property type="match status" value="1"/>
</dbReference>
<protein>
    <recommendedName>
        <fullName evidence="6">RNA polymerase II subunit A C-terminal domain phosphatase</fullName>
        <ecNumber evidence="6">3.1.3.16</ecNumber>
    </recommendedName>
</protein>
<comment type="function">
    <text evidence="6">This promotes the activity of RNA polymerase II.</text>
</comment>
<dbReference type="PROSITE" id="PS50172">
    <property type="entry name" value="BRCT"/>
    <property type="match status" value="1"/>
</dbReference>
<dbReference type="SUPFAM" id="SSF52113">
    <property type="entry name" value="BRCT domain"/>
    <property type="match status" value="1"/>
</dbReference>
<accession>A0A139AKR0</accession>
<keyword evidence="3 6" id="KW-0539">Nucleus</keyword>
<dbReference type="Pfam" id="PF03031">
    <property type="entry name" value="NIF"/>
    <property type="match status" value="1"/>
</dbReference>